<comment type="caution">
    <text evidence="2">The sequence shown here is derived from an EMBL/GenBank/DDBJ whole genome shotgun (WGS) entry which is preliminary data.</text>
</comment>
<proteinExistence type="predicted"/>
<feature type="transmembrane region" description="Helical" evidence="1">
    <location>
        <begin position="84"/>
        <end position="102"/>
    </location>
</feature>
<sequence>IYVLKMLGSSHAFYGFILGEIIFIKFIKNSGEAKRYNRRMVWILGILGGWSLDMDSISGFFYSLFSQKESLSLLLYHRHFSHSLGFLFVILFILLFLTIYVVKYYPLERKEKVINSHPLRQEHMEKNWFNFTRFIIIVIGFA</sequence>
<gene>
    <name evidence="2" type="ORF">LCGC14_1623050</name>
</gene>
<evidence type="ECO:0000313" key="2">
    <source>
        <dbReference type="EMBL" id="KKM22664.1"/>
    </source>
</evidence>
<dbReference type="EMBL" id="LAZR01013287">
    <property type="protein sequence ID" value="KKM22664.1"/>
    <property type="molecule type" value="Genomic_DNA"/>
</dbReference>
<dbReference type="InterPro" id="IPR007404">
    <property type="entry name" value="YdjM-like"/>
</dbReference>
<evidence type="ECO:0000256" key="1">
    <source>
        <dbReference type="SAM" id="Phobius"/>
    </source>
</evidence>
<keyword evidence="1" id="KW-1133">Transmembrane helix</keyword>
<name>A0A0F9IRZ4_9ZZZZ</name>
<feature type="transmembrane region" description="Helical" evidence="1">
    <location>
        <begin position="12"/>
        <end position="28"/>
    </location>
</feature>
<dbReference type="AlphaFoldDB" id="A0A0F9IRZ4"/>
<accession>A0A0F9IRZ4</accession>
<protein>
    <submittedName>
        <fullName evidence="2">Uncharacterized protein</fullName>
    </submittedName>
</protein>
<reference evidence="2" key="1">
    <citation type="journal article" date="2015" name="Nature">
        <title>Complex archaea that bridge the gap between prokaryotes and eukaryotes.</title>
        <authorList>
            <person name="Spang A."/>
            <person name="Saw J.H."/>
            <person name="Jorgensen S.L."/>
            <person name="Zaremba-Niedzwiedzka K."/>
            <person name="Martijn J."/>
            <person name="Lind A.E."/>
            <person name="van Eijk R."/>
            <person name="Schleper C."/>
            <person name="Guy L."/>
            <person name="Ettema T.J."/>
        </authorList>
    </citation>
    <scope>NUCLEOTIDE SEQUENCE</scope>
</reference>
<keyword evidence="1" id="KW-0472">Membrane</keyword>
<feature type="transmembrane region" description="Helical" evidence="1">
    <location>
        <begin position="40"/>
        <end position="64"/>
    </location>
</feature>
<feature type="non-terminal residue" evidence="2">
    <location>
        <position position="1"/>
    </location>
</feature>
<keyword evidence="1" id="KW-0812">Transmembrane</keyword>
<organism evidence="2">
    <name type="scientific">marine sediment metagenome</name>
    <dbReference type="NCBI Taxonomy" id="412755"/>
    <lineage>
        <taxon>unclassified sequences</taxon>
        <taxon>metagenomes</taxon>
        <taxon>ecological metagenomes</taxon>
    </lineage>
</organism>
<dbReference type="Pfam" id="PF04307">
    <property type="entry name" value="YdjM"/>
    <property type="match status" value="1"/>
</dbReference>